<dbReference type="InterPro" id="IPR038252">
    <property type="entry name" value="UBA_E1_C_sf"/>
</dbReference>
<feature type="domain" description="Ubiquitin-activating enzyme E1 C-terminal" evidence="9">
    <location>
        <begin position="882"/>
        <end position="1012"/>
    </location>
</feature>
<evidence type="ECO:0000256" key="8">
    <source>
        <dbReference type="RuleBase" id="RU000519"/>
    </source>
</evidence>
<evidence type="ECO:0000313" key="10">
    <source>
        <dbReference type="Ensembl" id="ENSSHAP00000031333.1"/>
    </source>
</evidence>
<dbReference type="RefSeq" id="XP_012398940.2">
    <property type="nucleotide sequence ID" value="XM_012543486.3"/>
</dbReference>
<dbReference type="Gene3D" id="2.40.30.180">
    <property type="entry name" value="Ubiquitin-activating enzyme E1, FCCH domain"/>
    <property type="match status" value="1"/>
</dbReference>
<comment type="pathway">
    <text evidence="1">Protein modification; protein ubiquitination.</text>
</comment>
<dbReference type="InterPro" id="IPR018075">
    <property type="entry name" value="UBQ-activ_enz_E1"/>
</dbReference>
<accession>A0A7N4P0I8</accession>
<evidence type="ECO:0000313" key="11">
    <source>
        <dbReference type="Proteomes" id="UP000007648"/>
    </source>
</evidence>
<evidence type="ECO:0000256" key="3">
    <source>
        <dbReference type="ARBA" id="ARBA00022598"/>
    </source>
</evidence>
<dbReference type="Gene3D" id="3.40.50.12550">
    <property type="entry name" value="Ubiquitin-activating enzyme E1, inactive adenylation domain, subdomain 2"/>
    <property type="match status" value="1"/>
</dbReference>
<evidence type="ECO:0000259" key="9">
    <source>
        <dbReference type="SMART" id="SM00985"/>
    </source>
</evidence>
<dbReference type="Gene3D" id="3.40.50.720">
    <property type="entry name" value="NAD(P)-binding Rossmann-like Domain"/>
    <property type="match status" value="1"/>
</dbReference>
<evidence type="ECO:0000256" key="6">
    <source>
        <dbReference type="ARBA" id="ARBA00022840"/>
    </source>
</evidence>
<keyword evidence="6 8" id="KW-0067">ATP-binding</keyword>
<dbReference type="FunFam" id="3.50.50.80:FF:000001">
    <property type="entry name" value="ubiquitin-like modifier-activating enzyme 1"/>
    <property type="match status" value="1"/>
</dbReference>
<dbReference type="GO" id="GO:0019782">
    <property type="term" value="F:ISG15 activating enzyme activity"/>
    <property type="evidence" value="ECO:0007669"/>
    <property type="project" value="Ensembl"/>
</dbReference>
<dbReference type="KEGG" id="shr:100934851"/>
<evidence type="ECO:0000256" key="4">
    <source>
        <dbReference type="ARBA" id="ARBA00022741"/>
    </source>
</evidence>
<dbReference type="NCBIfam" id="TIGR01408">
    <property type="entry name" value="Ube1"/>
    <property type="match status" value="1"/>
</dbReference>
<dbReference type="Pfam" id="PF10585">
    <property type="entry name" value="UBA_E1_SCCH"/>
    <property type="match status" value="1"/>
</dbReference>
<sequence length="1023" mass="113893">MGDLKTCLDVNEQLYSRQLYVLGRNAMRRLRGSSMLVSGMKGLGVEIAKNLVLAGVGNLALHDPRPTCWADLASQFFLSEKDIGRKRAEASLAPLAQLNSDVRITTHDGPLTEAVLRGFQVVVLTDSTLEEQLQVGSLCHEHGVRFLVASTRGLVGQLFCDFGEKFTVYNPWEAEPLENNICHIHHISQGSPGILTVLEEAGHNFQHGAWVTFSGIEGMTELNDCDPQPIRALDRWTLEIGDTTAFSPYLQNGVVTEVRKPQTYSYEALSLSLEHPRIVAASDQEAQRACCLHRAFQALHKYQAQTGRLPRPWHLEDANKLVVLAQGLEPLQGDNGRKPNEPLDEALVRKFAMTSTGDLSPINSFLGGMAAQEMLKAASGKFQPLNQWLYFDALECLPEDGKFYLTPEACAPRDCRYDGQIAVFGDDFQKKLGKQRYFLVGAGAIGCELLKIFAMLGLGAGEGGGITVTDMDTVELSNLNRQFLFRSQDLQKSKSEAAALAVRSMNPALSVTTHTSELGPDTEHLFGDDFFSSLDGVASAVDSFQARNYVSKRCVHYLKPMLESGTQGTQGSASIFVPFLTEPYRVIAEDAPETAYPLCTLRSFPSTIEHTLQWARNEFEGLFRLTAETINRYLQEPGFLKETGAPQVLDHLKTASTSFLTPPQCWRDCVAWARGRWQHCFHDSITHLLQYFPPDKVSEEGVPFWSGTKLCPRPLEFDIGGDTHLDYVLAAANLYAQTHKLPGSQDRDQVCAILRDLPTPAFQGQAHGPVFADDQELSQASARWDPTHLQELCSTLEKWRGTPLEPQLFEKDDDSNFHVDFIVAASNLRANNYGIPPADRNKSKKIVGKIIPAIATTTAVVAGLVGLELYKVVMGHQRLSSYRHSRLQLATPHLFRWIPKEPCVQKYRDMSWTSWDRLTVPAPAPGQPEMTLKGLLTYLQEKHGLPVTMLLLLDSPHCLYSRRWPEAQQNLQLRVTELVRKVTGQEPKPGQKKLVFEVSCEDEEEDTTFPPVHYSLCSGPPNH</sequence>
<dbReference type="Gene3D" id="3.50.50.80">
    <property type="entry name" value="Ubiquitin-activating enzyme E1, inactive adenylation domain, subdomain 1"/>
    <property type="match status" value="1"/>
</dbReference>
<name>A0A7N4P0I8_SARHA</name>
<dbReference type="InterPro" id="IPR000594">
    <property type="entry name" value="ThiF_NAD_FAD-bd"/>
</dbReference>
<dbReference type="GeneTree" id="ENSGT00940000161447"/>
<dbReference type="InterPro" id="IPR042063">
    <property type="entry name" value="Ubi_acti_E1_SCCH"/>
</dbReference>
<reference evidence="10" key="2">
    <citation type="submission" date="2025-08" db="UniProtKB">
        <authorList>
            <consortium name="Ensembl"/>
        </authorList>
    </citation>
    <scope>IDENTIFICATION</scope>
</reference>
<dbReference type="Pfam" id="PF09358">
    <property type="entry name" value="E1_UFD"/>
    <property type="match status" value="1"/>
</dbReference>
<dbReference type="Pfam" id="PF00899">
    <property type="entry name" value="ThiF"/>
    <property type="match status" value="2"/>
</dbReference>
<dbReference type="CTD" id="7318"/>
<dbReference type="PROSITE" id="PS00865">
    <property type="entry name" value="UBIQUITIN_ACTIVAT_2"/>
    <property type="match status" value="1"/>
</dbReference>
<dbReference type="AlphaFoldDB" id="A0A7N4P0I8"/>
<dbReference type="InterPro" id="IPR033127">
    <property type="entry name" value="UBQ-activ_enz_E1_Cys_AS"/>
</dbReference>
<organism evidence="10 11">
    <name type="scientific">Sarcophilus harrisii</name>
    <name type="common">Tasmanian devil</name>
    <name type="synonym">Sarcophilus laniarius</name>
    <dbReference type="NCBI Taxonomy" id="9305"/>
    <lineage>
        <taxon>Eukaryota</taxon>
        <taxon>Metazoa</taxon>
        <taxon>Chordata</taxon>
        <taxon>Craniata</taxon>
        <taxon>Vertebrata</taxon>
        <taxon>Euteleostomi</taxon>
        <taxon>Mammalia</taxon>
        <taxon>Metatheria</taxon>
        <taxon>Dasyuromorphia</taxon>
        <taxon>Dasyuridae</taxon>
        <taxon>Sarcophilus</taxon>
    </lineage>
</organism>
<dbReference type="PRINTS" id="PR01849">
    <property type="entry name" value="UBIQUITINACT"/>
</dbReference>
<dbReference type="GO" id="GO:0031510">
    <property type="term" value="C:SUMO activating enzyme complex"/>
    <property type="evidence" value="ECO:0007669"/>
    <property type="project" value="TreeGrafter"/>
</dbReference>
<dbReference type="Gene3D" id="1.10.10.2660">
    <property type="entry name" value="Ubiquitin-activating enzyme E1, SCCH domain"/>
    <property type="match status" value="1"/>
</dbReference>
<evidence type="ECO:0000256" key="1">
    <source>
        <dbReference type="ARBA" id="ARBA00004906"/>
    </source>
</evidence>
<dbReference type="Gene3D" id="3.10.290.60">
    <property type="entry name" value="Ubiquitin-activating enzyme E1, UFD domain"/>
    <property type="match status" value="1"/>
</dbReference>
<dbReference type="CDD" id="cd01491">
    <property type="entry name" value="Ube1_repeat1"/>
    <property type="match status" value="1"/>
</dbReference>
<dbReference type="GO" id="GO:0019941">
    <property type="term" value="P:modification-dependent protein catabolic process"/>
    <property type="evidence" value="ECO:0007669"/>
    <property type="project" value="Ensembl"/>
</dbReference>
<dbReference type="InterPro" id="IPR042449">
    <property type="entry name" value="Ub-E1_IAD_1"/>
</dbReference>
<keyword evidence="3 8" id="KW-0436">Ligase</keyword>
<dbReference type="PANTHER" id="PTHR10953:SF143">
    <property type="entry name" value="UBIQUITIN-LIKE MODIFIER-ACTIVATING ENZYME 7"/>
    <property type="match status" value="1"/>
</dbReference>
<reference evidence="10" key="3">
    <citation type="submission" date="2025-09" db="UniProtKB">
        <authorList>
            <consortium name="Ensembl"/>
        </authorList>
    </citation>
    <scope>IDENTIFICATION</scope>
</reference>
<dbReference type="GO" id="GO:0005524">
    <property type="term" value="F:ATP binding"/>
    <property type="evidence" value="ECO:0007669"/>
    <property type="project" value="UniProtKB-KW"/>
</dbReference>
<dbReference type="GO" id="GO:0032020">
    <property type="term" value="P:ISG15-protein conjugation"/>
    <property type="evidence" value="ECO:0007669"/>
    <property type="project" value="Ensembl"/>
</dbReference>
<evidence type="ECO:0000256" key="5">
    <source>
        <dbReference type="ARBA" id="ARBA00022786"/>
    </source>
</evidence>
<reference evidence="10 11" key="1">
    <citation type="journal article" date="2011" name="Proc. Natl. Acad. Sci. U.S.A.">
        <title>Genetic diversity and population structure of the endangered marsupial Sarcophilus harrisii (Tasmanian devil).</title>
        <authorList>
            <person name="Miller W."/>
            <person name="Hayes V.M."/>
            <person name="Ratan A."/>
            <person name="Petersen D.C."/>
            <person name="Wittekindt N.E."/>
            <person name="Miller J."/>
            <person name="Walenz B."/>
            <person name="Knight J."/>
            <person name="Qi J."/>
            <person name="Zhao F."/>
            <person name="Wang Q."/>
            <person name="Bedoya-Reina O.C."/>
            <person name="Katiyar N."/>
            <person name="Tomsho L.P."/>
            <person name="Kasson L.M."/>
            <person name="Hardie R.A."/>
            <person name="Woodbridge P."/>
            <person name="Tindall E.A."/>
            <person name="Bertelsen M.F."/>
            <person name="Dixon D."/>
            <person name="Pyecroft S."/>
            <person name="Helgen K.M."/>
            <person name="Lesk A.M."/>
            <person name="Pringle T.H."/>
            <person name="Patterson N."/>
            <person name="Zhang Y."/>
            <person name="Kreiss A."/>
            <person name="Woods G.M."/>
            <person name="Jones M.E."/>
            <person name="Schuster S.C."/>
        </authorList>
    </citation>
    <scope>NUCLEOTIDE SEQUENCE [LARGE SCALE GENOMIC DNA]</scope>
</reference>
<dbReference type="FunCoup" id="A0A7N4P0I8">
    <property type="interactions" value="502"/>
</dbReference>
<proteinExistence type="inferred from homology"/>
<dbReference type="UniPathway" id="UPA00143"/>
<dbReference type="InterPro" id="IPR045886">
    <property type="entry name" value="ThiF/MoeB/HesA"/>
</dbReference>
<evidence type="ECO:0000256" key="2">
    <source>
        <dbReference type="ARBA" id="ARBA00005673"/>
    </source>
</evidence>
<dbReference type="GO" id="GO:0019948">
    <property type="term" value="F:SUMO activating enzyme activity"/>
    <property type="evidence" value="ECO:0007669"/>
    <property type="project" value="TreeGrafter"/>
</dbReference>
<gene>
    <name evidence="10" type="primary">UBA7</name>
</gene>
<dbReference type="Proteomes" id="UP000007648">
    <property type="component" value="Unassembled WGS sequence"/>
</dbReference>
<feature type="active site" description="Glycyl thioester intermediate" evidence="7">
    <location>
        <position position="599"/>
    </location>
</feature>
<dbReference type="InterPro" id="IPR019572">
    <property type="entry name" value="UBA_E1_SCCH"/>
</dbReference>
<dbReference type="GeneID" id="100934851"/>
<dbReference type="GO" id="GO:0004839">
    <property type="term" value="F:ubiquitin activating enzyme activity"/>
    <property type="evidence" value="ECO:0007669"/>
    <property type="project" value="UniProtKB-EC"/>
</dbReference>
<comment type="similarity">
    <text evidence="2 8">Belongs to the ubiquitin-activating E1 family.</text>
</comment>
<keyword evidence="11" id="KW-1185">Reference proteome</keyword>
<dbReference type="PANTHER" id="PTHR10953">
    <property type="entry name" value="UBIQUITIN-ACTIVATING ENZYME E1"/>
    <property type="match status" value="1"/>
</dbReference>
<dbReference type="SMART" id="SM00985">
    <property type="entry name" value="UBA_e1_C"/>
    <property type="match status" value="1"/>
</dbReference>
<dbReference type="FunFam" id="3.10.290.60:FF:000001">
    <property type="entry name" value="Ubiquitin-activating enzyme E1 2"/>
    <property type="match status" value="1"/>
</dbReference>
<keyword evidence="5 8" id="KW-0833">Ubl conjugation pathway</keyword>
<dbReference type="InterPro" id="IPR035985">
    <property type="entry name" value="Ubiquitin-activating_enz"/>
</dbReference>
<dbReference type="GO" id="GO:0005737">
    <property type="term" value="C:cytoplasm"/>
    <property type="evidence" value="ECO:0007669"/>
    <property type="project" value="Ensembl"/>
</dbReference>
<evidence type="ECO:0000256" key="7">
    <source>
        <dbReference type="PROSITE-ProRule" id="PRU10132"/>
    </source>
</evidence>
<dbReference type="FunFam" id="1.10.10.2660:FF:000004">
    <property type="entry name" value="Ubiquitin activating enzyme 1"/>
    <property type="match status" value="1"/>
</dbReference>
<dbReference type="InterPro" id="IPR000011">
    <property type="entry name" value="UBQ/SUMO-activ_enz_E1-like"/>
</dbReference>
<dbReference type="FunFam" id="2.40.30.180:FF:000001">
    <property type="entry name" value="ubiquitin-like modifier-activating enzyme 1"/>
    <property type="match status" value="1"/>
</dbReference>
<dbReference type="Ensembl" id="ENSSHAT00000033737.1">
    <property type="protein sequence ID" value="ENSSHAP00000031333.1"/>
    <property type="gene ID" value="ENSSHAG00000017846.2"/>
</dbReference>
<dbReference type="OrthoDB" id="10252231at2759"/>
<dbReference type="InterPro" id="IPR018965">
    <property type="entry name" value="Ub-activating_enz_E1_C"/>
</dbReference>
<dbReference type="InterPro" id="IPR042302">
    <property type="entry name" value="E1_FCCH_sf"/>
</dbReference>
<dbReference type="SUPFAM" id="SSF69572">
    <property type="entry name" value="Activating enzymes of the ubiquitin-like proteins"/>
    <property type="match status" value="2"/>
</dbReference>
<dbReference type="GO" id="GO:0045087">
    <property type="term" value="P:innate immune response"/>
    <property type="evidence" value="ECO:0007669"/>
    <property type="project" value="Ensembl"/>
</dbReference>
<protein>
    <submittedName>
        <fullName evidence="10">Ubiquitin like modifier activating enzyme 7</fullName>
    </submittedName>
</protein>
<keyword evidence="4 8" id="KW-0547">Nucleotide-binding</keyword>
<dbReference type="InParanoid" id="A0A7N4P0I8"/>
<dbReference type="GO" id="GO:0016925">
    <property type="term" value="P:protein sumoylation"/>
    <property type="evidence" value="ECO:0007669"/>
    <property type="project" value="TreeGrafter"/>
</dbReference>